<dbReference type="Proteomes" id="UP000020077">
    <property type="component" value="Unassembled WGS sequence"/>
</dbReference>
<organism evidence="2 3">
    <name type="scientific">Candidatus Accumulibacter phosphatis</name>
    <dbReference type="NCBI Taxonomy" id="327160"/>
    <lineage>
        <taxon>Bacteria</taxon>
        <taxon>Pseudomonadati</taxon>
        <taxon>Pseudomonadota</taxon>
        <taxon>Betaproteobacteria</taxon>
        <taxon>Candidatus Accumulibacter</taxon>
    </lineage>
</organism>
<feature type="signal peptide" evidence="1">
    <location>
        <begin position="1"/>
        <end position="21"/>
    </location>
</feature>
<evidence type="ECO:0000313" key="2">
    <source>
        <dbReference type="EMBL" id="KFB73120.1"/>
    </source>
</evidence>
<proteinExistence type="predicted"/>
<name>A0A080LYT0_9PROT</name>
<dbReference type="AlphaFoldDB" id="A0A080LYT0"/>
<gene>
    <name evidence="2" type="ORF">AW09_001647</name>
</gene>
<feature type="chain" id="PRO_5001750961" description="MSHA biogenesis protein MshK" evidence="1">
    <location>
        <begin position="22"/>
        <end position="91"/>
    </location>
</feature>
<keyword evidence="1" id="KW-0732">Signal</keyword>
<evidence type="ECO:0008006" key="4">
    <source>
        <dbReference type="Google" id="ProtNLM"/>
    </source>
</evidence>
<evidence type="ECO:0000256" key="1">
    <source>
        <dbReference type="SAM" id="SignalP"/>
    </source>
</evidence>
<reference evidence="2 3" key="1">
    <citation type="submission" date="2014-02" db="EMBL/GenBank/DDBJ databases">
        <title>Expanding our view of genomic diversity in Candidatus Accumulibacter clades.</title>
        <authorList>
            <person name="Skennerton C.T."/>
            <person name="Barr J.J."/>
            <person name="Slater F.R."/>
            <person name="Bond P.L."/>
            <person name="Tyson G.W."/>
        </authorList>
    </citation>
    <scope>NUCLEOTIDE SEQUENCE [LARGE SCALE GENOMIC DNA]</scope>
    <source>
        <strain evidence="3">BA-91</strain>
    </source>
</reference>
<sequence>MKARHLVAIALLAPFAASTFANDALRTLLEDSKASGKGVNLYVNGQTIPAVVVAVDDRYVLARSQSQGTIVIRLERLDGASGFVSGERKAQ</sequence>
<dbReference type="EMBL" id="JDVG02000283">
    <property type="protein sequence ID" value="KFB73120.1"/>
    <property type="molecule type" value="Genomic_DNA"/>
</dbReference>
<accession>A0A080LYT0</accession>
<comment type="caution">
    <text evidence="2">The sequence shown here is derived from an EMBL/GenBank/DDBJ whole genome shotgun (WGS) entry which is preliminary data.</text>
</comment>
<protein>
    <recommendedName>
        <fullName evidence="4">MSHA biogenesis protein MshK</fullName>
    </recommendedName>
</protein>
<evidence type="ECO:0000313" key="3">
    <source>
        <dbReference type="Proteomes" id="UP000020077"/>
    </source>
</evidence>